<gene>
    <name evidence="9" type="ordered locus">CRES_0861</name>
</gene>
<evidence type="ECO:0000313" key="9">
    <source>
        <dbReference type="EMBL" id="AEI09217.1"/>
    </source>
</evidence>
<dbReference type="GO" id="GO:0016920">
    <property type="term" value="F:pyroglutamyl-peptidase activity"/>
    <property type="evidence" value="ECO:0007669"/>
    <property type="project" value="InterPro"/>
</dbReference>
<dbReference type="KEGG" id="crd:CRES_0861"/>
<sequence>MNDSEAACTVALTAYGPFVRAHNSSMEVGRQVAALLDKVGMRVIYREIETSWTTFAQDLGALVDDYHPAAIISLGERPDVKEPVVELVAKNERHKNDIHGTPGEGAVVVGGPATRNTPEDMTHVQQIVREQGAHIGLSHDAGTYLCNAALYTNLGFREAGKVRHAGFIHVPSREENDPHTTQDAQAIADYIRELLSIS</sequence>
<evidence type="ECO:0000256" key="6">
    <source>
        <dbReference type="ARBA" id="ARBA00022807"/>
    </source>
</evidence>
<keyword evidence="3" id="KW-0963">Cytoplasm</keyword>
<dbReference type="STRING" id="662755.CRES_0861"/>
<dbReference type="RefSeq" id="WP_013888234.1">
    <property type="nucleotide sequence ID" value="NC_015673.1"/>
</dbReference>
<evidence type="ECO:0000256" key="4">
    <source>
        <dbReference type="ARBA" id="ARBA00022670"/>
    </source>
</evidence>
<comment type="similarity">
    <text evidence="1">Belongs to the peptidase C15 family.</text>
</comment>
<evidence type="ECO:0000256" key="2">
    <source>
        <dbReference type="ARBA" id="ARBA00019191"/>
    </source>
</evidence>
<name>F8E153_CORRG</name>
<dbReference type="PANTHER" id="PTHR23402:SF1">
    <property type="entry name" value="PYROGLUTAMYL-PEPTIDASE I"/>
    <property type="match status" value="1"/>
</dbReference>
<keyword evidence="5" id="KW-0378">Hydrolase</keyword>
<accession>F8E153</accession>
<evidence type="ECO:0000256" key="8">
    <source>
        <dbReference type="ARBA" id="ARBA00031559"/>
    </source>
</evidence>
<dbReference type="InterPro" id="IPR016125">
    <property type="entry name" value="Peptidase_C15-like"/>
</dbReference>
<dbReference type="Gene3D" id="3.40.630.20">
    <property type="entry name" value="Peptidase C15, pyroglutamyl peptidase I-like"/>
    <property type="match status" value="1"/>
</dbReference>
<dbReference type="EMBL" id="CP002857">
    <property type="protein sequence ID" value="AEI09217.1"/>
    <property type="molecule type" value="Genomic_DNA"/>
</dbReference>
<dbReference type="PRINTS" id="PR00706">
    <property type="entry name" value="PYROGLUPTASE"/>
</dbReference>
<dbReference type="AlphaFoldDB" id="F8E153"/>
<dbReference type="GO" id="GO:0006508">
    <property type="term" value="P:proteolysis"/>
    <property type="evidence" value="ECO:0007669"/>
    <property type="project" value="UniProtKB-KW"/>
</dbReference>
<evidence type="ECO:0000256" key="1">
    <source>
        <dbReference type="ARBA" id="ARBA00006641"/>
    </source>
</evidence>
<keyword evidence="4" id="KW-0645">Protease</keyword>
<evidence type="ECO:0000256" key="5">
    <source>
        <dbReference type="ARBA" id="ARBA00022801"/>
    </source>
</evidence>
<proteinExistence type="inferred from homology"/>
<protein>
    <recommendedName>
        <fullName evidence="2">Pyrrolidone-carboxylate peptidase</fullName>
    </recommendedName>
    <alternativeName>
        <fullName evidence="7">5-oxoprolyl-peptidase</fullName>
    </alternativeName>
    <alternativeName>
        <fullName evidence="8">Pyroglutamyl-peptidase I</fullName>
    </alternativeName>
</protein>
<dbReference type="Proteomes" id="UP000000492">
    <property type="component" value="Chromosome"/>
</dbReference>
<reference evidence="9 10" key="1">
    <citation type="journal article" date="2012" name="BMC Genomics">
        <title>Complete genome sequence, lifestyle, and multi-drug resistance of the human pathogen Corynebacterium resistens DSM 45100 isolated from blood samples of a leukemia patient.</title>
        <authorList>
            <person name="Schroder J."/>
            <person name="Maus I."/>
            <person name="Meyer K."/>
            <person name="Wordemann S."/>
            <person name="Blom J."/>
            <person name="Jaenicke S."/>
            <person name="Schneider J."/>
            <person name="Trost E."/>
            <person name="Tauch A."/>
        </authorList>
    </citation>
    <scope>NUCLEOTIDE SEQUENCE [LARGE SCALE GENOMIC DNA]</scope>
    <source>
        <strain evidence="10">DSM 45100 / JCM 12819 / CCUG 50093 / GTC 2026 / SICGH 158</strain>
    </source>
</reference>
<evidence type="ECO:0000313" key="10">
    <source>
        <dbReference type="Proteomes" id="UP000000492"/>
    </source>
</evidence>
<dbReference type="SUPFAM" id="SSF53182">
    <property type="entry name" value="Pyrrolidone carboxyl peptidase (pyroglutamate aminopeptidase)"/>
    <property type="match status" value="1"/>
</dbReference>
<dbReference type="PANTHER" id="PTHR23402">
    <property type="entry name" value="PROTEASE FAMILY C15 PYROGLUTAMYL-PEPTIDASE I-RELATED"/>
    <property type="match status" value="1"/>
</dbReference>
<evidence type="ECO:0000256" key="3">
    <source>
        <dbReference type="ARBA" id="ARBA00022490"/>
    </source>
</evidence>
<dbReference type="OrthoDB" id="9779738at2"/>
<dbReference type="eggNOG" id="COG2039">
    <property type="taxonomic scope" value="Bacteria"/>
</dbReference>
<keyword evidence="10" id="KW-1185">Reference proteome</keyword>
<dbReference type="InterPro" id="IPR000816">
    <property type="entry name" value="Peptidase_C15"/>
</dbReference>
<organism evidence="9 10">
    <name type="scientific">Corynebacterium resistens (strain DSM 45100 / JCM 12819 / GTC 2026 / SICGH 158)</name>
    <dbReference type="NCBI Taxonomy" id="662755"/>
    <lineage>
        <taxon>Bacteria</taxon>
        <taxon>Bacillati</taxon>
        <taxon>Actinomycetota</taxon>
        <taxon>Actinomycetes</taxon>
        <taxon>Mycobacteriales</taxon>
        <taxon>Corynebacteriaceae</taxon>
        <taxon>Corynebacterium</taxon>
    </lineage>
</organism>
<dbReference type="InterPro" id="IPR036440">
    <property type="entry name" value="Peptidase_C15-like_sf"/>
</dbReference>
<keyword evidence="6" id="KW-0788">Thiol protease</keyword>
<dbReference type="GO" id="GO:0005829">
    <property type="term" value="C:cytosol"/>
    <property type="evidence" value="ECO:0007669"/>
    <property type="project" value="InterPro"/>
</dbReference>
<evidence type="ECO:0000256" key="7">
    <source>
        <dbReference type="ARBA" id="ARBA00030836"/>
    </source>
</evidence>
<dbReference type="Pfam" id="PF01470">
    <property type="entry name" value="Peptidase_C15"/>
    <property type="match status" value="1"/>
</dbReference>
<dbReference type="HOGENOM" id="CLU_1376165_0_0_11"/>